<dbReference type="PROSITE" id="PS51186">
    <property type="entry name" value="GNAT"/>
    <property type="match status" value="1"/>
</dbReference>
<dbReference type="PANTHER" id="PTHR13947">
    <property type="entry name" value="GNAT FAMILY N-ACETYLTRANSFERASE"/>
    <property type="match status" value="1"/>
</dbReference>
<proteinExistence type="predicted"/>
<evidence type="ECO:0000256" key="1">
    <source>
        <dbReference type="ARBA" id="ARBA00022679"/>
    </source>
</evidence>
<dbReference type="EMBL" id="AMSG01000008">
    <property type="protein sequence ID" value="EKF55387.1"/>
    <property type="molecule type" value="Genomic_DNA"/>
</dbReference>
<organism evidence="3 4">
    <name type="scientific">Galbibacter marinus</name>
    <dbReference type="NCBI Taxonomy" id="555500"/>
    <lineage>
        <taxon>Bacteria</taxon>
        <taxon>Pseudomonadati</taxon>
        <taxon>Bacteroidota</taxon>
        <taxon>Flavobacteriia</taxon>
        <taxon>Flavobacteriales</taxon>
        <taxon>Flavobacteriaceae</taxon>
        <taxon>Galbibacter</taxon>
    </lineage>
</organism>
<dbReference type="Gene3D" id="3.40.630.30">
    <property type="match status" value="1"/>
</dbReference>
<evidence type="ECO:0000313" key="3">
    <source>
        <dbReference type="EMBL" id="EKF55387.1"/>
    </source>
</evidence>
<dbReference type="InterPro" id="IPR016181">
    <property type="entry name" value="Acyl_CoA_acyltransferase"/>
</dbReference>
<protein>
    <submittedName>
        <fullName evidence="3">N-acetyltransferase GCN5</fullName>
    </submittedName>
</protein>
<dbReference type="Proteomes" id="UP000007364">
    <property type="component" value="Unassembled WGS sequence"/>
</dbReference>
<reference evidence="3 4" key="1">
    <citation type="journal article" date="2012" name="J. Bacteriol.">
        <title>Genome Sequence of Galbibacter marinum Type Strain ck-I2-15.</title>
        <authorList>
            <person name="Lai Q."/>
            <person name="Li C."/>
            <person name="Shao Z."/>
        </authorList>
    </citation>
    <scope>NUCLEOTIDE SEQUENCE [LARGE SCALE GENOMIC DNA]</scope>
    <source>
        <strain evidence="4">ck-I2-15</strain>
    </source>
</reference>
<dbReference type="CDD" id="cd04301">
    <property type="entry name" value="NAT_SF"/>
    <property type="match status" value="1"/>
</dbReference>
<keyword evidence="4" id="KW-1185">Reference proteome</keyword>
<accession>K2QL14</accession>
<feature type="domain" description="N-acetyltransferase" evidence="2">
    <location>
        <begin position="18"/>
        <end position="176"/>
    </location>
</feature>
<gene>
    <name evidence="3" type="ORF">I215_07971</name>
</gene>
<comment type="caution">
    <text evidence="3">The sequence shown here is derived from an EMBL/GenBank/DDBJ whole genome shotgun (WGS) entry which is preliminary data.</text>
</comment>
<dbReference type="Pfam" id="PF00583">
    <property type="entry name" value="Acetyltransf_1"/>
    <property type="match status" value="1"/>
</dbReference>
<dbReference type="AlphaFoldDB" id="K2QL14"/>
<dbReference type="STRING" id="555500.I215_07971"/>
<evidence type="ECO:0000259" key="2">
    <source>
        <dbReference type="PROSITE" id="PS51186"/>
    </source>
</evidence>
<dbReference type="InterPro" id="IPR000182">
    <property type="entry name" value="GNAT_dom"/>
</dbReference>
<dbReference type="SUPFAM" id="SSF55729">
    <property type="entry name" value="Acyl-CoA N-acyltransferases (Nat)"/>
    <property type="match status" value="1"/>
</dbReference>
<dbReference type="InterPro" id="IPR050769">
    <property type="entry name" value="NAT_camello-type"/>
</dbReference>
<sequence length="176" mass="19467">MPKYYRTKILLNNSCDLMIIRQIQPKDAATMADIVRQVILEVKIPTIGTAFEDKSLEDLYSAYQGKGAAYFVIEHNGAVVGGAGIDTLQGGDENICELQKMYFLPKARGKGFGRRLIEVCLTLAKSMGYAYCYIETMQTMTAARSLYKKAGFTALENPIGATGHCSCEIWMIKALN</sequence>
<dbReference type="PANTHER" id="PTHR13947:SF37">
    <property type="entry name" value="LD18367P"/>
    <property type="match status" value="1"/>
</dbReference>
<dbReference type="GO" id="GO:0008080">
    <property type="term" value="F:N-acetyltransferase activity"/>
    <property type="evidence" value="ECO:0007669"/>
    <property type="project" value="InterPro"/>
</dbReference>
<dbReference type="eggNOG" id="COG0456">
    <property type="taxonomic scope" value="Bacteria"/>
</dbReference>
<evidence type="ECO:0000313" key="4">
    <source>
        <dbReference type="Proteomes" id="UP000007364"/>
    </source>
</evidence>
<keyword evidence="1 3" id="KW-0808">Transferase</keyword>
<name>K2QL14_9FLAO</name>